<dbReference type="InterPro" id="IPR020051">
    <property type="entry name" value="SagB-type_dehydrogenase"/>
</dbReference>
<dbReference type="NCBIfam" id="TIGR03605">
    <property type="entry name" value="antibiot_sagB"/>
    <property type="match status" value="1"/>
</dbReference>
<sequence length="272" mass="31074">MNEQTKQKLIQQGRDFLHYDIHGEDFVSDQDKKLPQPPLVKAPMRSESIDLPVNFDDLDMNNDFRSVINLRKSHRIYTDENLSLLQLSYLLWATQGIKSIRGKSYATIRTVPSGGARHGFETYLIVRKVEGLKPGKYHYLPMGHKLEYLGEIDSIEEVINDSLCKQAWAKKASVVFYWSIVCYRNEWRYGINAHRPLTIDAGHVGQNLYLACTALNIGTCAIAAYDNTICDPLFELDGNEEFIMYTAPVGTVSKKNQDKEDEIYAFVKEQGL</sequence>
<feature type="domain" description="Nitroreductase" evidence="1">
    <location>
        <begin position="71"/>
        <end position="250"/>
    </location>
</feature>
<dbReference type="InterPro" id="IPR000415">
    <property type="entry name" value="Nitroreductase-like"/>
</dbReference>
<dbReference type="Proteomes" id="UP000470082">
    <property type="component" value="Unassembled WGS sequence"/>
</dbReference>
<dbReference type="EMBL" id="VUMM01000025">
    <property type="protein sequence ID" value="MSS02266.1"/>
    <property type="molecule type" value="Genomic_DNA"/>
</dbReference>
<dbReference type="PANTHER" id="PTHR43745:SF2">
    <property type="entry name" value="NITROREDUCTASE MJ1384-RELATED"/>
    <property type="match status" value="1"/>
</dbReference>
<dbReference type="Pfam" id="PF00881">
    <property type="entry name" value="Nitroreductase"/>
    <property type="match status" value="1"/>
</dbReference>
<dbReference type="SUPFAM" id="SSF55469">
    <property type="entry name" value="FMN-dependent nitroreductase-like"/>
    <property type="match status" value="1"/>
</dbReference>
<dbReference type="Gene3D" id="3.40.109.10">
    <property type="entry name" value="NADH Oxidase"/>
    <property type="match status" value="1"/>
</dbReference>
<dbReference type="PANTHER" id="PTHR43745">
    <property type="entry name" value="NITROREDUCTASE MJ1384-RELATED"/>
    <property type="match status" value="1"/>
</dbReference>
<dbReference type="InterPro" id="IPR029479">
    <property type="entry name" value="Nitroreductase"/>
</dbReference>
<organism evidence="2 3">
    <name type="scientific">Floccifex porci</name>
    <dbReference type="NCBI Taxonomy" id="2606629"/>
    <lineage>
        <taxon>Bacteria</taxon>
        <taxon>Bacillati</taxon>
        <taxon>Bacillota</taxon>
        <taxon>Erysipelotrichia</taxon>
        <taxon>Erysipelotrichales</taxon>
        <taxon>Erysipelotrichaceae</taxon>
        <taxon>Floccifex</taxon>
    </lineage>
</organism>
<accession>A0A7X2N4I0</accession>
<dbReference type="GO" id="GO:0016491">
    <property type="term" value="F:oxidoreductase activity"/>
    <property type="evidence" value="ECO:0007669"/>
    <property type="project" value="InterPro"/>
</dbReference>
<comment type="caution">
    <text evidence="2">The sequence shown here is derived from an EMBL/GenBank/DDBJ whole genome shotgun (WGS) entry which is preliminary data.</text>
</comment>
<dbReference type="InterPro" id="IPR052544">
    <property type="entry name" value="Bacteriocin_Proc_Enz"/>
</dbReference>
<dbReference type="RefSeq" id="WP_154461313.1">
    <property type="nucleotide sequence ID" value="NZ_VUMM01000025.1"/>
</dbReference>
<protein>
    <submittedName>
        <fullName evidence="2">SagB/ThcOx family dehydrogenase</fullName>
    </submittedName>
</protein>
<dbReference type="AlphaFoldDB" id="A0A7X2N4I0"/>
<name>A0A7X2N4I0_9FIRM</name>
<evidence type="ECO:0000259" key="1">
    <source>
        <dbReference type="Pfam" id="PF00881"/>
    </source>
</evidence>
<proteinExistence type="predicted"/>
<keyword evidence="3" id="KW-1185">Reference proteome</keyword>
<evidence type="ECO:0000313" key="2">
    <source>
        <dbReference type="EMBL" id="MSS02266.1"/>
    </source>
</evidence>
<gene>
    <name evidence="2" type="ORF">FYJ50_09240</name>
</gene>
<reference evidence="2 3" key="1">
    <citation type="submission" date="2019-08" db="EMBL/GenBank/DDBJ databases">
        <title>In-depth cultivation of the pig gut microbiome towards novel bacterial diversity and tailored functional studies.</title>
        <authorList>
            <person name="Wylensek D."/>
            <person name="Hitch T.C.A."/>
            <person name="Clavel T."/>
        </authorList>
    </citation>
    <scope>NUCLEOTIDE SEQUENCE [LARGE SCALE GENOMIC DNA]</scope>
    <source>
        <strain evidence="2 3">LKV-178-WT-2G</strain>
    </source>
</reference>
<dbReference type="CDD" id="cd02142">
    <property type="entry name" value="McbC_SagB-like_oxidoreductase"/>
    <property type="match status" value="1"/>
</dbReference>
<evidence type="ECO:0000313" key="3">
    <source>
        <dbReference type="Proteomes" id="UP000470082"/>
    </source>
</evidence>